<dbReference type="RefSeq" id="WP_253476156.1">
    <property type="nucleotide sequence ID" value="NZ_JALJXV010000003.1"/>
</dbReference>
<sequence length="995" mass="110769">MYVLNRLFSKSLKMGLYDYCQLETSDDDYTLVTRDGGLVTMLELHGAFQIIGRHSFEDKLIELVEHLAGAMKKPGYRLQFVFSRDPEDSLRVVRRSTDAARRAIKSKHLDLMGLIDEREQVLSSKTAAECCYLVITTTPAVLATPAVAKQALKKRNEKAREVRSGLKPGEFGQSPFVVIDELRQRHASFTKSIYKKLSATCQTDVMKAACALRAIKAQIHGPSVSDKWVPALPGTRIPSRLLKESGYTGDASSVMYPDIGFQLFNRSPEVADEDRTLVRIGKEYHAPLLVDMPPADPGAFSGLFENIDSDIPWRFSLTIDTGHDKIRSRIGNKHTLASLLAFTSSDNRAIRDAADELMSLATDGILVTAYMAFDTWGPSADEATRRKNLLTQAIQSWGQADVVEEVGDAIDAWCDTLPAVKKTLVATPFPDELHRVFRMAPFSRPASPWESGSLLFRTVDNKLWPYLPGSSRQTSWVDLVFAPPGFGKSFFLSASNMALLTAGAQTELPMIAIIDIGFSSAAFVDLVRESLPREKRHLAKSFKLRMTPDMAINPFDTPLGCRRPLAVDRDFLVNFLELVLTPAGHKGALPRLADICSRLVDAMYEYFSDNNQPKRYTRYVDDAVDQAIADHNITAARNDEVTWWEIVDALFQAGLTHEAGLAQRHAVPNLQDATTVLTQDQTIRDLFGKATFEGGENMISFINTGISVAIENYKILSGPSMFDTGSARIVSMDLSEVAMSGSAAADKMTGVVYMLARNILCRDFYRSEDSLREIESPRYKRYHKAIIEANSQVERKLCMDEFHRTESCEPVRNQALVDIREGRKFNVQVALLSQRLQDFSPAMVEFASNVYVFSKGITEDSISEIRRRFSPEPDAMRGLRTYVNGPDPEEGSAFLYIGSVKGGSGKVEQVLRLTLGSTERWAYSTTHEDVALRRRLSAQLGLNNALRILATEHPSGSAKGYVQSRLMDAGLAADDSNIYETIVNELVVRHKTLVR</sequence>
<reference evidence="1" key="1">
    <citation type="submission" date="2022-03" db="EMBL/GenBank/DDBJ databases">
        <title>Genomic Encyclopedia of Type Strains, Phase III (KMG-III): the genomes of soil and plant-associated and newly described type strains.</title>
        <authorList>
            <person name="Whitman W."/>
        </authorList>
    </citation>
    <scope>NUCLEOTIDE SEQUENCE</scope>
    <source>
        <strain evidence="1">ANL 6-2</strain>
    </source>
</reference>
<evidence type="ECO:0000313" key="2">
    <source>
        <dbReference type="Proteomes" id="UP001205843"/>
    </source>
</evidence>
<proteinExistence type="predicted"/>
<dbReference type="InterPro" id="IPR027417">
    <property type="entry name" value="P-loop_NTPase"/>
</dbReference>
<protein>
    <submittedName>
        <fullName evidence="1">Intracellular multiplication protein IcmB</fullName>
    </submittedName>
</protein>
<dbReference type="Proteomes" id="UP001205843">
    <property type="component" value="Unassembled WGS sequence"/>
</dbReference>
<accession>A0AAE3G287</accession>
<organism evidence="1 2">
    <name type="scientific">Natronocella acetinitrilica</name>
    <dbReference type="NCBI Taxonomy" id="414046"/>
    <lineage>
        <taxon>Bacteria</taxon>
        <taxon>Pseudomonadati</taxon>
        <taxon>Pseudomonadota</taxon>
        <taxon>Gammaproteobacteria</taxon>
        <taxon>Chromatiales</taxon>
        <taxon>Ectothiorhodospiraceae</taxon>
        <taxon>Natronocella</taxon>
    </lineage>
</organism>
<dbReference type="AlphaFoldDB" id="A0AAE3G287"/>
<gene>
    <name evidence="1" type="ORF">J2T57_001376</name>
</gene>
<dbReference type="Gene3D" id="3.40.50.300">
    <property type="entry name" value="P-loop containing nucleotide triphosphate hydrolases"/>
    <property type="match status" value="1"/>
</dbReference>
<comment type="caution">
    <text evidence="1">The sequence shown here is derived from an EMBL/GenBank/DDBJ whole genome shotgun (WGS) entry which is preliminary data.</text>
</comment>
<dbReference type="EMBL" id="JALJXV010000003">
    <property type="protein sequence ID" value="MCP1674274.1"/>
    <property type="molecule type" value="Genomic_DNA"/>
</dbReference>
<keyword evidence="2" id="KW-1185">Reference proteome</keyword>
<name>A0AAE3G287_9GAMM</name>
<evidence type="ECO:0000313" key="1">
    <source>
        <dbReference type="EMBL" id="MCP1674274.1"/>
    </source>
</evidence>